<dbReference type="GO" id="GO:0003924">
    <property type="term" value="F:GTPase activity"/>
    <property type="evidence" value="ECO:0007669"/>
    <property type="project" value="InterPro"/>
</dbReference>
<comment type="caution">
    <text evidence="3">The sequence shown here is derived from an EMBL/GenBank/DDBJ whole genome shotgun (WGS) entry which is preliminary data.</text>
</comment>
<dbReference type="Gene3D" id="3.40.50.300">
    <property type="entry name" value="P-loop containing nucleotide triphosphate hydrolases"/>
    <property type="match status" value="1"/>
</dbReference>
<keyword evidence="2" id="KW-0342">GTP-binding</keyword>
<sequence length="146" mass="16127">MVSLCRSWVMARNARGLLLCKLDEIHIVLYSLQHVCMSDVELARSGLGIVMDVAECASRFLRGSCSCEKGAMTLTEVCEGLGLFELRNRKWHIQRTCGFNGDGLFEGLDWLASTLKEKNACCVDSCIDFEIGSCMAIQVYGFVIGS</sequence>
<dbReference type="InterPro" id="IPR027417">
    <property type="entry name" value="P-loop_NTPase"/>
</dbReference>
<accession>A0A9D5BDY5</accession>
<proteinExistence type="predicted"/>
<dbReference type="SUPFAM" id="SSF52540">
    <property type="entry name" value="P-loop containing nucleoside triphosphate hydrolases"/>
    <property type="match status" value="1"/>
</dbReference>
<evidence type="ECO:0000256" key="2">
    <source>
        <dbReference type="ARBA" id="ARBA00023134"/>
    </source>
</evidence>
<organism evidence="3 4">
    <name type="scientific">Pisum sativum</name>
    <name type="common">Garden pea</name>
    <name type="synonym">Lathyrus oleraceus</name>
    <dbReference type="NCBI Taxonomy" id="3888"/>
    <lineage>
        <taxon>Eukaryota</taxon>
        <taxon>Viridiplantae</taxon>
        <taxon>Streptophyta</taxon>
        <taxon>Embryophyta</taxon>
        <taxon>Tracheophyta</taxon>
        <taxon>Spermatophyta</taxon>
        <taxon>Magnoliopsida</taxon>
        <taxon>eudicotyledons</taxon>
        <taxon>Gunneridae</taxon>
        <taxon>Pentapetalae</taxon>
        <taxon>rosids</taxon>
        <taxon>fabids</taxon>
        <taxon>Fabales</taxon>
        <taxon>Fabaceae</taxon>
        <taxon>Papilionoideae</taxon>
        <taxon>50 kb inversion clade</taxon>
        <taxon>NPAAA clade</taxon>
        <taxon>Hologalegina</taxon>
        <taxon>IRL clade</taxon>
        <taxon>Fabeae</taxon>
        <taxon>Lathyrus</taxon>
    </lineage>
</organism>
<protein>
    <submittedName>
        <fullName evidence="3">Uncharacterized protein</fullName>
    </submittedName>
</protein>
<dbReference type="AlphaFoldDB" id="A0A9D5BDY5"/>
<evidence type="ECO:0000256" key="1">
    <source>
        <dbReference type="ARBA" id="ARBA00022741"/>
    </source>
</evidence>
<dbReference type="Gramene" id="Psat01G0072400-T1">
    <property type="protein sequence ID" value="KAI5441365.1"/>
    <property type="gene ID" value="KIW84_010724"/>
</dbReference>
<dbReference type="Proteomes" id="UP001058974">
    <property type="component" value="Chromosome 1"/>
</dbReference>
<keyword evidence="1" id="KW-0547">Nucleotide-binding</keyword>
<dbReference type="InterPro" id="IPR006689">
    <property type="entry name" value="Small_GTPase_ARF/SAR"/>
</dbReference>
<dbReference type="Pfam" id="PF00025">
    <property type="entry name" value="Arf"/>
    <property type="match status" value="1"/>
</dbReference>
<dbReference type="GO" id="GO:0005525">
    <property type="term" value="F:GTP binding"/>
    <property type="evidence" value="ECO:0007669"/>
    <property type="project" value="UniProtKB-KW"/>
</dbReference>
<evidence type="ECO:0000313" key="3">
    <source>
        <dbReference type="EMBL" id="KAI5441365.1"/>
    </source>
</evidence>
<reference evidence="3 4" key="1">
    <citation type="journal article" date="2022" name="Nat. Genet.">
        <title>Improved pea reference genome and pan-genome highlight genomic features and evolutionary characteristics.</title>
        <authorList>
            <person name="Yang T."/>
            <person name="Liu R."/>
            <person name="Luo Y."/>
            <person name="Hu S."/>
            <person name="Wang D."/>
            <person name="Wang C."/>
            <person name="Pandey M.K."/>
            <person name="Ge S."/>
            <person name="Xu Q."/>
            <person name="Li N."/>
            <person name="Li G."/>
            <person name="Huang Y."/>
            <person name="Saxena R.K."/>
            <person name="Ji Y."/>
            <person name="Li M."/>
            <person name="Yan X."/>
            <person name="He Y."/>
            <person name="Liu Y."/>
            <person name="Wang X."/>
            <person name="Xiang C."/>
            <person name="Varshney R.K."/>
            <person name="Ding H."/>
            <person name="Gao S."/>
            <person name="Zong X."/>
        </authorList>
    </citation>
    <scope>NUCLEOTIDE SEQUENCE [LARGE SCALE GENOMIC DNA]</scope>
    <source>
        <strain evidence="3 4">cv. Zhongwan 6</strain>
    </source>
</reference>
<evidence type="ECO:0000313" key="4">
    <source>
        <dbReference type="Proteomes" id="UP001058974"/>
    </source>
</evidence>
<dbReference type="EMBL" id="JAMSHJ010000001">
    <property type="protein sequence ID" value="KAI5441365.1"/>
    <property type="molecule type" value="Genomic_DNA"/>
</dbReference>
<gene>
    <name evidence="3" type="ORF">KIW84_010724</name>
</gene>
<name>A0A9D5BDY5_PEA</name>
<keyword evidence="4" id="KW-1185">Reference proteome</keyword>